<dbReference type="InterPro" id="IPR011008">
    <property type="entry name" value="Dimeric_a/b-barrel"/>
</dbReference>
<name>A0A7Y9S7X9_9MICC</name>
<proteinExistence type="inferred from homology"/>
<reference evidence="3 4" key="1">
    <citation type="submission" date="2020-07" db="EMBL/GenBank/DDBJ databases">
        <title>Sequencing the genomes of 1000 actinobacteria strains.</title>
        <authorList>
            <person name="Klenk H.-P."/>
        </authorList>
    </citation>
    <scope>NUCLEOTIDE SEQUENCE [LARGE SCALE GENOMIC DNA]</scope>
    <source>
        <strain evidence="3 4">DSM 102047</strain>
    </source>
</reference>
<keyword evidence="4" id="KW-1185">Reference proteome</keyword>
<dbReference type="AlphaFoldDB" id="A0A7Y9S7X9"/>
<accession>A0A7Y9S7X9</accession>
<dbReference type="SUPFAM" id="SSF54909">
    <property type="entry name" value="Dimeric alpha+beta barrel"/>
    <property type="match status" value="1"/>
</dbReference>
<dbReference type="PANTHER" id="PTHR37828:SF1">
    <property type="entry name" value="YCII-RELATED DOMAIN-CONTAINING PROTEIN"/>
    <property type="match status" value="1"/>
</dbReference>
<dbReference type="Pfam" id="PF03795">
    <property type="entry name" value="YCII"/>
    <property type="match status" value="1"/>
</dbReference>
<dbReference type="InterPro" id="IPR005545">
    <property type="entry name" value="YCII"/>
</dbReference>
<feature type="domain" description="YCII-related" evidence="2">
    <location>
        <begin position="1"/>
        <end position="81"/>
    </location>
</feature>
<dbReference type="Gene3D" id="3.30.70.1060">
    <property type="entry name" value="Dimeric alpha+beta barrel"/>
    <property type="match status" value="1"/>
</dbReference>
<evidence type="ECO:0000313" key="3">
    <source>
        <dbReference type="EMBL" id="NYE96393.1"/>
    </source>
</evidence>
<organism evidence="3 4">
    <name type="scientific">Psychromicrobium silvestre</name>
    <dbReference type="NCBI Taxonomy" id="1645614"/>
    <lineage>
        <taxon>Bacteria</taxon>
        <taxon>Bacillati</taxon>
        <taxon>Actinomycetota</taxon>
        <taxon>Actinomycetes</taxon>
        <taxon>Micrococcales</taxon>
        <taxon>Micrococcaceae</taxon>
        <taxon>Psychromicrobium</taxon>
    </lineage>
</organism>
<dbReference type="RefSeq" id="WP_179390052.1">
    <property type="nucleotide sequence ID" value="NZ_JACBYQ010000002.1"/>
</dbReference>
<sequence>MFVISLNYLVELERVDQFMTAHIEWLEKNYSDGIFLASGRKVPRTGGVIFASGVERTELDRRLAEDPFNSQGIAEYSVIEFEPSKLAEGVSLG</sequence>
<evidence type="ECO:0000259" key="2">
    <source>
        <dbReference type="Pfam" id="PF03795"/>
    </source>
</evidence>
<protein>
    <submittedName>
        <fullName evidence="3">Uncharacterized protein YciI</fullName>
    </submittedName>
</protein>
<evidence type="ECO:0000313" key="4">
    <source>
        <dbReference type="Proteomes" id="UP000521748"/>
    </source>
</evidence>
<evidence type="ECO:0000256" key="1">
    <source>
        <dbReference type="ARBA" id="ARBA00007689"/>
    </source>
</evidence>
<dbReference type="EMBL" id="JACBYQ010000002">
    <property type="protein sequence ID" value="NYE96393.1"/>
    <property type="molecule type" value="Genomic_DNA"/>
</dbReference>
<dbReference type="PANTHER" id="PTHR37828">
    <property type="entry name" value="GSR2449 PROTEIN"/>
    <property type="match status" value="1"/>
</dbReference>
<comment type="caution">
    <text evidence="3">The sequence shown here is derived from an EMBL/GenBank/DDBJ whole genome shotgun (WGS) entry which is preliminary data.</text>
</comment>
<comment type="similarity">
    <text evidence="1">Belongs to the YciI family.</text>
</comment>
<dbReference type="Proteomes" id="UP000521748">
    <property type="component" value="Unassembled WGS sequence"/>
</dbReference>
<gene>
    <name evidence="3" type="ORF">FHU41_002643</name>
</gene>